<dbReference type="InterPro" id="IPR050173">
    <property type="entry name" value="ABC_transporter_C-like"/>
</dbReference>
<sequence length="143" mass="15695">DLEVRYAPDLPAVLKGLTFSVRPKEKIGVVGRTGSGKSTLALSLFRFIEASRGTIVVDGINIADIGTYDLRSNLTIIPQDPTLFSGTLRSNMDPFDEFSDDDIYTALRRVHLIQPASEVEQEEVNVFTDLNTSVSEGGQNFSQ</sequence>
<dbReference type="OrthoDB" id="6500128at2759"/>
<keyword evidence="1" id="KW-0677">Repeat</keyword>
<keyword evidence="3" id="KW-0067">ATP-binding</keyword>
<dbReference type="GO" id="GO:0000329">
    <property type="term" value="C:fungal-type vacuole membrane"/>
    <property type="evidence" value="ECO:0007669"/>
    <property type="project" value="TreeGrafter"/>
</dbReference>
<evidence type="ECO:0000313" key="6">
    <source>
        <dbReference type="Proteomes" id="UP000605846"/>
    </source>
</evidence>
<dbReference type="InterPro" id="IPR003439">
    <property type="entry name" value="ABC_transporter-like_ATP-bd"/>
</dbReference>
<dbReference type="PANTHER" id="PTHR24223">
    <property type="entry name" value="ATP-BINDING CASSETTE SUB-FAMILY C"/>
    <property type="match status" value="1"/>
</dbReference>
<dbReference type="InterPro" id="IPR027417">
    <property type="entry name" value="P-loop_NTPase"/>
</dbReference>
<dbReference type="GO" id="GO:0005524">
    <property type="term" value="F:ATP binding"/>
    <property type="evidence" value="ECO:0007669"/>
    <property type="project" value="UniProtKB-KW"/>
</dbReference>
<dbReference type="FunFam" id="3.40.50.300:FF:004162">
    <property type="entry name" value="ATP binding cassette subfamily C member 5"/>
    <property type="match status" value="1"/>
</dbReference>
<reference evidence="5" key="1">
    <citation type="submission" date="2020-01" db="EMBL/GenBank/DDBJ databases">
        <title>Genome Sequencing of Three Apophysomyces-Like Fungal Strains Confirms a Novel Fungal Genus in the Mucoromycota with divergent Burkholderia-like Endosymbiotic Bacteria.</title>
        <authorList>
            <person name="Stajich J.E."/>
            <person name="Macias A.M."/>
            <person name="Carter-House D."/>
            <person name="Lovett B."/>
            <person name="Kasson L.R."/>
            <person name="Berry K."/>
            <person name="Grigoriev I."/>
            <person name="Chang Y."/>
            <person name="Spatafora J."/>
            <person name="Kasson M.T."/>
        </authorList>
    </citation>
    <scope>NUCLEOTIDE SEQUENCE</scope>
    <source>
        <strain evidence="5">NRRL A-21654</strain>
    </source>
</reference>
<keyword evidence="6" id="KW-1185">Reference proteome</keyword>
<dbReference type="PANTHER" id="PTHR24223:SF353">
    <property type="entry name" value="ABC TRANSPORTER ATP-BINDING PROTEIN_PERMEASE VMR1-RELATED"/>
    <property type="match status" value="1"/>
</dbReference>
<dbReference type="Gene3D" id="3.40.50.300">
    <property type="entry name" value="P-loop containing nucleotide triphosphate hydrolases"/>
    <property type="match status" value="1"/>
</dbReference>
<evidence type="ECO:0000256" key="3">
    <source>
        <dbReference type="ARBA" id="ARBA00022840"/>
    </source>
</evidence>
<evidence type="ECO:0000256" key="1">
    <source>
        <dbReference type="ARBA" id="ARBA00022737"/>
    </source>
</evidence>
<evidence type="ECO:0000259" key="4">
    <source>
        <dbReference type="Pfam" id="PF00005"/>
    </source>
</evidence>
<dbReference type="AlphaFoldDB" id="A0A8H7BG45"/>
<dbReference type="EMBL" id="JABAYA010001059">
    <property type="protein sequence ID" value="KAF7720354.1"/>
    <property type="molecule type" value="Genomic_DNA"/>
</dbReference>
<dbReference type="SUPFAM" id="SSF52540">
    <property type="entry name" value="P-loop containing nucleoside triphosphate hydrolases"/>
    <property type="match status" value="1"/>
</dbReference>
<accession>A0A8H7BG45</accession>
<feature type="non-terminal residue" evidence="5">
    <location>
        <position position="1"/>
    </location>
</feature>
<evidence type="ECO:0000313" key="5">
    <source>
        <dbReference type="EMBL" id="KAF7720354.1"/>
    </source>
</evidence>
<proteinExistence type="predicted"/>
<dbReference type="GO" id="GO:0042626">
    <property type="term" value="F:ATPase-coupled transmembrane transporter activity"/>
    <property type="evidence" value="ECO:0007669"/>
    <property type="project" value="TreeGrafter"/>
</dbReference>
<dbReference type="Proteomes" id="UP000605846">
    <property type="component" value="Unassembled WGS sequence"/>
</dbReference>
<feature type="non-terminal residue" evidence="5">
    <location>
        <position position="143"/>
    </location>
</feature>
<protein>
    <recommendedName>
        <fullName evidence="4">ABC transporter domain-containing protein</fullName>
    </recommendedName>
</protein>
<feature type="domain" description="ABC transporter" evidence="4">
    <location>
        <begin position="14"/>
        <end position="119"/>
    </location>
</feature>
<keyword evidence="2" id="KW-0547">Nucleotide-binding</keyword>
<evidence type="ECO:0000256" key="2">
    <source>
        <dbReference type="ARBA" id="ARBA00022741"/>
    </source>
</evidence>
<dbReference type="Pfam" id="PF00005">
    <property type="entry name" value="ABC_tran"/>
    <property type="match status" value="1"/>
</dbReference>
<dbReference type="GO" id="GO:0016887">
    <property type="term" value="F:ATP hydrolysis activity"/>
    <property type="evidence" value="ECO:0007669"/>
    <property type="project" value="InterPro"/>
</dbReference>
<gene>
    <name evidence="5" type="ORF">EC973_000480</name>
</gene>
<comment type="caution">
    <text evidence="5">The sequence shown here is derived from an EMBL/GenBank/DDBJ whole genome shotgun (WGS) entry which is preliminary data.</text>
</comment>
<name>A0A8H7BG45_9FUNG</name>
<organism evidence="5 6">
    <name type="scientific">Apophysomyces ossiformis</name>
    <dbReference type="NCBI Taxonomy" id="679940"/>
    <lineage>
        <taxon>Eukaryota</taxon>
        <taxon>Fungi</taxon>
        <taxon>Fungi incertae sedis</taxon>
        <taxon>Mucoromycota</taxon>
        <taxon>Mucoromycotina</taxon>
        <taxon>Mucoromycetes</taxon>
        <taxon>Mucorales</taxon>
        <taxon>Mucorineae</taxon>
        <taxon>Mucoraceae</taxon>
        <taxon>Apophysomyces</taxon>
    </lineage>
</organism>